<evidence type="ECO:0000313" key="2">
    <source>
        <dbReference type="EMBL" id="MXU85834.1"/>
    </source>
</evidence>
<feature type="chain" id="PRO_5025366660" evidence="1">
    <location>
        <begin position="19"/>
        <end position="88"/>
    </location>
</feature>
<accession>A0A6B0UA91</accession>
<proteinExistence type="predicted"/>
<evidence type="ECO:0000256" key="1">
    <source>
        <dbReference type="SAM" id="SignalP"/>
    </source>
</evidence>
<organism evidence="2">
    <name type="scientific">Ixodes ricinus</name>
    <name type="common">Common tick</name>
    <name type="synonym">Acarus ricinus</name>
    <dbReference type="NCBI Taxonomy" id="34613"/>
    <lineage>
        <taxon>Eukaryota</taxon>
        <taxon>Metazoa</taxon>
        <taxon>Ecdysozoa</taxon>
        <taxon>Arthropoda</taxon>
        <taxon>Chelicerata</taxon>
        <taxon>Arachnida</taxon>
        <taxon>Acari</taxon>
        <taxon>Parasitiformes</taxon>
        <taxon>Ixodida</taxon>
        <taxon>Ixodoidea</taxon>
        <taxon>Ixodidae</taxon>
        <taxon>Ixodinae</taxon>
        <taxon>Ixodes</taxon>
    </lineage>
</organism>
<feature type="signal peptide" evidence="1">
    <location>
        <begin position="1"/>
        <end position="18"/>
    </location>
</feature>
<keyword evidence="1" id="KW-0732">Signal</keyword>
<name>A0A6B0UA91_IXORI</name>
<dbReference type="AlphaFoldDB" id="A0A6B0UA91"/>
<protein>
    <submittedName>
        <fullName evidence="2">Putative secreted protein</fullName>
    </submittedName>
</protein>
<sequence length="88" mass="9511">MWSLWFPEMTFIISRVILEPVEFLSATTTVTPSRARTRQTLLPIPLAPPVTIASLPCSPSEESPAIMSGMFAGDVSSYTSNSASLSFS</sequence>
<reference evidence="2" key="1">
    <citation type="submission" date="2019-12" db="EMBL/GenBank/DDBJ databases">
        <title>An insight into the sialome of adult female Ixodes ricinus ticks feeding for 6 days.</title>
        <authorList>
            <person name="Perner J."/>
            <person name="Ribeiro J.M.C."/>
        </authorList>
    </citation>
    <scope>NUCLEOTIDE SEQUENCE</scope>
    <source>
        <strain evidence="2">Semi-engorged</strain>
        <tissue evidence="2">Salivary glands</tissue>
    </source>
</reference>
<dbReference type="EMBL" id="GIFC01003751">
    <property type="protein sequence ID" value="MXU85834.1"/>
    <property type="molecule type" value="Transcribed_RNA"/>
</dbReference>